<name>A0A830EU08_9EURY</name>
<proteinExistence type="predicted"/>
<dbReference type="AlphaFoldDB" id="A0A830EU08"/>
<dbReference type="OrthoDB" id="252760at2157"/>
<accession>A0A830EU08</accession>
<protein>
    <submittedName>
        <fullName evidence="2">Uncharacterized protein</fullName>
    </submittedName>
</protein>
<evidence type="ECO:0000313" key="2">
    <source>
        <dbReference type="EMBL" id="GGJ09718.1"/>
    </source>
</evidence>
<reference evidence="2" key="1">
    <citation type="journal article" date="2014" name="Int. J. Syst. Evol. Microbiol.">
        <title>Complete genome sequence of Corynebacterium casei LMG S-19264T (=DSM 44701T), isolated from a smear-ripened cheese.</title>
        <authorList>
            <consortium name="US DOE Joint Genome Institute (JGI-PGF)"/>
            <person name="Walter F."/>
            <person name="Albersmeier A."/>
            <person name="Kalinowski J."/>
            <person name="Ruckert C."/>
        </authorList>
    </citation>
    <scope>NUCLEOTIDE SEQUENCE</scope>
    <source>
        <strain evidence="2">JCM 14359</strain>
    </source>
</reference>
<dbReference type="EMBL" id="BMOC01000012">
    <property type="protein sequence ID" value="GGJ09718.1"/>
    <property type="molecule type" value="Genomic_DNA"/>
</dbReference>
<comment type="caution">
    <text evidence="2">The sequence shown here is derived from an EMBL/GenBank/DDBJ whole genome shotgun (WGS) entry which is preliminary data.</text>
</comment>
<dbReference type="RefSeq" id="WP_188787226.1">
    <property type="nucleotide sequence ID" value="NZ_BMOC01000012.1"/>
</dbReference>
<dbReference type="Pfam" id="PF24336">
    <property type="entry name" value="DUF7504"/>
    <property type="match status" value="1"/>
</dbReference>
<gene>
    <name evidence="2" type="ORF">GCM10008995_19510</name>
</gene>
<evidence type="ECO:0000313" key="3">
    <source>
        <dbReference type="Proteomes" id="UP000653099"/>
    </source>
</evidence>
<dbReference type="Proteomes" id="UP000653099">
    <property type="component" value="Unassembled WGS sequence"/>
</dbReference>
<organism evidence="2 3">
    <name type="scientific">Halobellus salinus</name>
    <dbReference type="NCBI Taxonomy" id="931585"/>
    <lineage>
        <taxon>Archaea</taxon>
        <taxon>Methanobacteriati</taxon>
        <taxon>Methanobacteriota</taxon>
        <taxon>Stenosarchaea group</taxon>
        <taxon>Halobacteria</taxon>
        <taxon>Halobacteriales</taxon>
        <taxon>Haloferacaceae</taxon>
        <taxon>Halobellus</taxon>
    </lineage>
</organism>
<reference evidence="2" key="2">
    <citation type="submission" date="2020-09" db="EMBL/GenBank/DDBJ databases">
        <authorList>
            <person name="Sun Q."/>
            <person name="Ohkuma M."/>
        </authorList>
    </citation>
    <scope>NUCLEOTIDE SEQUENCE</scope>
    <source>
        <strain evidence="2">JCM 14359</strain>
    </source>
</reference>
<evidence type="ECO:0000256" key="1">
    <source>
        <dbReference type="SAM" id="MobiDB-lite"/>
    </source>
</evidence>
<sequence>MRRGGVNGAVPGTTVGVATALDELKSRGSAVLVVGTVPASAYTRLSARLLGEGPDRRRLVVEHRPSPDQRFDHVTRWTPEWTRVFRYRIASRRSTAAADAPETEGESWTSEAPDTDSGATADSTDNEGYAAVAESVNGSVADLGAAVGGAIEWFDDVVGGLDPAELRVAFDCVVPLLSAYPKRTVFRLFHLLTYQIRSVGGMGHVRVSRPLDAESVRLLAPLFDAIIELRLDGTEAVDRWHFRDADVTSEWLPVAASW</sequence>
<keyword evidence="3" id="KW-1185">Reference proteome</keyword>
<feature type="region of interest" description="Disordered" evidence="1">
    <location>
        <begin position="96"/>
        <end position="124"/>
    </location>
</feature>
<dbReference type="InterPro" id="IPR055927">
    <property type="entry name" value="DUF7504"/>
</dbReference>